<evidence type="ECO:0000313" key="2">
    <source>
        <dbReference type="Proteomes" id="UP000295537"/>
    </source>
</evidence>
<keyword evidence="2" id="KW-1185">Reference proteome</keyword>
<accession>A0A4R2NCM4</accession>
<gene>
    <name evidence="1" type="ORF">EV693_10184</name>
</gene>
<comment type="caution">
    <text evidence="1">The sequence shown here is derived from an EMBL/GenBank/DDBJ whole genome shotgun (WGS) entry which is preliminary data.</text>
</comment>
<dbReference type="Proteomes" id="UP000295537">
    <property type="component" value="Unassembled WGS sequence"/>
</dbReference>
<name>A0A4R2NCM4_9PAST</name>
<protein>
    <submittedName>
        <fullName evidence="1">Uncharacterized protein</fullName>
    </submittedName>
</protein>
<dbReference type="AlphaFoldDB" id="A0A4R2NCM4"/>
<sequence>MVELDKSNLIQQENYQRSSYYIKIELDRIDVKSVTATIKDSKNNTILNYSHNEYDLEHLKSKREFKDLTEPRKRKIEGLLKEANPKKKISLLTTSEQHLKIGEYKFIDNAELIYKATVEMLYNLRNALFHGEIVPNKDTNKVYEAAYRLMRQLVMEL</sequence>
<evidence type="ECO:0000313" key="1">
    <source>
        <dbReference type="EMBL" id="TCP18818.1"/>
    </source>
</evidence>
<proteinExistence type="predicted"/>
<organism evidence="1 2">
    <name type="scientific">Nicoletella semolina</name>
    <dbReference type="NCBI Taxonomy" id="271160"/>
    <lineage>
        <taxon>Bacteria</taxon>
        <taxon>Pseudomonadati</taxon>
        <taxon>Pseudomonadota</taxon>
        <taxon>Gammaproteobacteria</taxon>
        <taxon>Pasteurellales</taxon>
        <taxon>Pasteurellaceae</taxon>
        <taxon>Nicoletella</taxon>
    </lineage>
</organism>
<reference evidence="1 2" key="1">
    <citation type="submission" date="2019-03" db="EMBL/GenBank/DDBJ databases">
        <title>Genomic Encyclopedia of Type Strains, Phase IV (KMG-IV): sequencing the most valuable type-strain genomes for metagenomic binning, comparative biology and taxonomic classification.</title>
        <authorList>
            <person name="Goeker M."/>
        </authorList>
    </citation>
    <scope>NUCLEOTIDE SEQUENCE [LARGE SCALE GENOMIC DNA]</scope>
    <source>
        <strain evidence="1 2">DSM 16380</strain>
    </source>
</reference>
<dbReference type="EMBL" id="SLXJ01000001">
    <property type="protein sequence ID" value="TCP18818.1"/>
    <property type="molecule type" value="Genomic_DNA"/>
</dbReference>
<dbReference type="OrthoDB" id="7058208at2"/>
<dbReference type="RefSeq" id="WP_132500429.1">
    <property type="nucleotide sequence ID" value="NZ_LVXA01000001.1"/>
</dbReference>